<dbReference type="RefSeq" id="WP_223302844.1">
    <property type="nucleotide sequence ID" value="NZ_CP015243.1"/>
</dbReference>
<name>A0A172YEQ8_9GAMM</name>
<dbReference type="Pfam" id="PF00561">
    <property type="entry name" value="Abhydrolase_1"/>
    <property type="match status" value="1"/>
</dbReference>
<dbReference type="STRING" id="376489.A5892_09075"/>
<dbReference type="InterPro" id="IPR006311">
    <property type="entry name" value="TAT_signal"/>
</dbReference>
<dbReference type="AlphaFoldDB" id="A0A172YEQ8"/>
<gene>
    <name evidence="4" type="ORF">A5892_09075</name>
</gene>
<evidence type="ECO:0000256" key="2">
    <source>
        <dbReference type="SAM" id="SignalP"/>
    </source>
</evidence>
<feature type="signal peptide" evidence="2">
    <location>
        <begin position="1"/>
        <end position="26"/>
    </location>
</feature>
<feature type="domain" description="AB hydrolase-1" evidence="3">
    <location>
        <begin position="53"/>
        <end position="161"/>
    </location>
</feature>
<organism evidence="4 5">
    <name type="scientific">Halotalea alkalilenta</name>
    <dbReference type="NCBI Taxonomy" id="376489"/>
    <lineage>
        <taxon>Bacteria</taxon>
        <taxon>Pseudomonadati</taxon>
        <taxon>Pseudomonadota</taxon>
        <taxon>Gammaproteobacteria</taxon>
        <taxon>Oceanospirillales</taxon>
        <taxon>Halomonadaceae</taxon>
        <taxon>Halotalea</taxon>
    </lineage>
</organism>
<keyword evidence="2" id="KW-0732">Signal</keyword>
<dbReference type="Proteomes" id="UP000077875">
    <property type="component" value="Chromosome"/>
</dbReference>
<keyword evidence="1" id="KW-0378">Hydrolase</keyword>
<reference evidence="4 5" key="1">
    <citation type="submission" date="2016-04" db="EMBL/GenBank/DDBJ databases">
        <title>Complete Genome Sequence of Halotalea alkalilenta IHB B 13600.</title>
        <authorList>
            <person name="Swarnkar M.K."/>
            <person name="Sharma A."/>
            <person name="Kaushal K."/>
            <person name="Soni R."/>
            <person name="Rana S."/>
            <person name="Singh A.K."/>
            <person name="Gulati A."/>
        </authorList>
    </citation>
    <scope>NUCLEOTIDE SEQUENCE [LARGE SCALE GENOMIC DNA]</scope>
    <source>
        <strain evidence="4 5">IHB B 13600</strain>
    </source>
</reference>
<dbReference type="InterPro" id="IPR000073">
    <property type="entry name" value="AB_hydrolase_1"/>
</dbReference>
<dbReference type="EMBL" id="CP015243">
    <property type="protein sequence ID" value="ANF57596.1"/>
    <property type="molecule type" value="Genomic_DNA"/>
</dbReference>
<evidence type="ECO:0000313" key="5">
    <source>
        <dbReference type="Proteomes" id="UP000077875"/>
    </source>
</evidence>
<dbReference type="Gene3D" id="3.40.50.1820">
    <property type="entry name" value="alpha/beta hydrolase"/>
    <property type="match status" value="1"/>
</dbReference>
<dbReference type="PROSITE" id="PS51318">
    <property type="entry name" value="TAT"/>
    <property type="match status" value="1"/>
</dbReference>
<evidence type="ECO:0000259" key="3">
    <source>
        <dbReference type="Pfam" id="PF00561"/>
    </source>
</evidence>
<proteinExistence type="predicted"/>
<dbReference type="SUPFAM" id="SSF53474">
    <property type="entry name" value="alpha/beta-Hydrolases"/>
    <property type="match status" value="1"/>
</dbReference>
<dbReference type="PANTHER" id="PTHR43329">
    <property type="entry name" value="EPOXIDE HYDROLASE"/>
    <property type="match status" value="1"/>
</dbReference>
<dbReference type="InterPro" id="IPR029058">
    <property type="entry name" value="AB_hydrolase_fold"/>
</dbReference>
<accession>A0A172YEQ8</accession>
<feature type="chain" id="PRO_5008004644" description="AB hydrolase-1 domain-containing protein" evidence="2">
    <location>
        <begin position="27"/>
        <end position="369"/>
    </location>
</feature>
<dbReference type="KEGG" id="haa:A5892_09075"/>
<evidence type="ECO:0000313" key="4">
    <source>
        <dbReference type="EMBL" id="ANF57596.1"/>
    </source>
</evidence>
<dbReference type="GO" id="GO:0016787">
    <property type="term" value="F:hydrolase activity"/>
    <property type="evidence" value="ECO:0007669"/>
    <property type="project" value="UniProtKB-KW"/>
</dbReference>
<protein>
    <recommendedName>
        <fullName evidence="3">AB hydrolase-1 domain-containing protein</fullName>
    </recommendedName>
</protein>
<dbReference type="InterPro" id="IPR000639">
    <property type="entry name" value="Epox_hydrolase-like"/>
</dbReference>
<sequence length="369" mass="41481">MINLSRRALLAGFGAAAMITAMPAFALQATMPPVRMVRTNGVDLAVYEAGSGPAIVLLHGFPGLAYTWRHQIPALAAAGYRIIVPDLRGYGLSDRPEAVEDYDVAQLTADLVGLLDALGVERAVLMGHDWGGLLAWQMPLFYQERVAGVIALNTPHIPHWMLWLHPVLVNAVLPKGRTFVADPNVDPIAQMREIYRPEMYVLMFQDGNAADEVMNQDVRGTLRSALRKDLITSADWDELPPELGHMAYYGQPLPDRLPGRDVLNAQELNFYLRHFERTGFTPGINWYRNISRNWHAGRDIDQTIHVPSLMVSAANDVVLRPSMTDAMDAYVKDLDRYVLADCWHWTPEEKPAELNRLAIAWLERRYPSH</sequence>
<evidence type="ECO:0000256" key="1">
    <source>
        <dbReference type="ARBA" id="ARBA00022801"/>
    </source>
</evidence>
<dbReference type="PRINTS" id="PR00412">
    <property type="entry name" value="EPOXHYDRLASE"/>
</dbReference>
<keyword evidence="5" id="KW-1185">Reference proteome</keyword>
<dbReference type="PRINTS" id="PR00111">
    <property type="entry name" value="ABHYDROLASE"/>
</dbReference>